<keyword evidence="3" id="KW-1185">Reference proteome</keyword>
<comment type="caution">
    <text evidence="2">The sequence shown here is derived from an EMBL/GenBank/DDBJ whole genome shotgun (WGS) entry which is preliminary data.</text>
</comment>
<dbReference type="InterPro" id="IPR012337">
    <property type="entry name" value="RNaseH-like_sf"/>
</dbReference>
<reference evidence="2" key="1">
    <citation type="submission" date="2023-04" db="EMBL/GenBank/DDBJ databases">
        <title>Phytophthora fragariaefolia NBRC 109709.</title>
        <authorList>
            <person name="Ichikawa N."/>
            <person name="Sato H."/>
            <person name="Tonouchi N."/>
        </authorList>
    </citation>
    <scope>NUCLEOTIDE SEQUENCE</scope>
    <source>
        <strain evidence="2">NBRC 109709</strain>
    </source>
</reference>
<dbReference type="InterPro" id="IPR008906">
    <property type="entry name" value="HATC_C_dom"/>
</dbReference>
<dbReference type="Pfam" id="PF05699">
    <property type="entry name" value="Dimer_Tnp_hAT"/>
    <property type="match status" value="1"/>
</dbReference>
<feature type="domain" description="HAT C-terminal dimerisation" evidence="1">
    <location>
        <begin position="56"/>
        <end position="114"/>
    </location>
</feature>
<dbReference type="OrthoDB" id="144439at2759"/>
<dbReference type="Proteomes" id="UP001165121">
    <property type="component" value="Unassembled WGS sequence"/>
</dbReference>
<name>A0A9W6TNY0_9STRA</name>
<organism evidence="2 3">
    <name type="scientific">Phytophthora fragariaefolia</name>
    <dbReference type="NCBI Taxonomy" id="1490495"/>
    <lineage>
        <taxon>Eukaryota</taxon>
        <taxon>Sar</taxon>
        <taxon>Stramenopiles</taxon>
        <taxon>Oomycota</taxon>
        <taxon>Peronosporomycetes</taxon>
        <taxon>Peronosporales</taxon>
        <taxon>Peronosporaceae</taxon>
        <taxon>Phytophthora</taxon>
    </lineage>
</organism>
<sequence length="284" mass="32346">MLITVCQIGSSNESQLDDYLYFEFDNIEEISDLAQDMHACYRGHFVHKAIVRFSGDVAQYWSFPADLRPKSKLPELAAVILSIAVNTATCERYFSELASIHTAIKNRMKIDKARKLSLVRKAVREQDKVEDGMKEYTTIKRIVVAEERKRIGNCDSLPALTLAEIEESHVIEHQETPSLETPEYWQDIFDVLDSDEGARMNAVSDNLQTHDEPLTPHMELNQIVYNGYEENIPEPDTTEYPPTNVKTFPSETKLTGIRGQKFSLSTLFPTEKTFGLAPYVATFE</sequence>
<dbReference type="SUPFAM" id="SSF53098">
    <property type="entry name" value="Ribonuclease H-like"/>
    <property type="match status" value="1"/>
</dbReference>
<dbReference type="AlphaFoldDB" id="A0A9W6TNY0"/>
<evidence type="ECO:0000259" key="1">
    <source>
        <dbReference type="Pfam" id="PF05699"/>
    </source>
</evidence>
<proteinExistence type="predicted"/>
<dbReference type="EMBL" id="BSXT01000148">
    <property type="protein sequence ID" value="GMF19202.1"/>
    <property type="molecule type" value="Genomic_DNA"/>
</dbReference>
<dbReference type="GO" id="GO:0046983">
    <property type="term" value="F:protein dimerization activity"/>
    <property type="evidence" value="ECO:0007669"/>
    <property type="project" value="InterPro"/>
</dbReference>
<evidence type="ECO:0000313" key="3">
    <source>
        <dbReference type="Proteomes" id="UP001165121"/>
    </source>
</evidence>
<evidence type="ECO:0000313" key="2">
    <source>
        <dbReference type="EMBL" id="GMF19202.1"/>
    </source>
</evidence>
<protein>
    <submittedName>
        <fullName evidence="2">Unnamed protein product</fullName>
    </submittedName>
</protein>
<accession>A0A9W6TNY0</accession>
<gene>
    <name evidence="2" type="ORF">Pfra01_000193000</name>
</gene>